<dbReference type="Gene3D" id="1.10.510.10">
    <property type="entry name" value="Transferase(Phosphotransferase) domain 1"/>
    <property type="match status" value="1"/>
</dbReference>
<evidence type="ECO:0000313" key="2">
    <source>
        <dbReference type="EMBL" id="MFB5736742.1"/>
    </source>
</evidence>
<organism evidence="2 3">
    <name type="scientific">Leptospira wolffii</name>
    <dbReference type="NCBI Taxonomy" id="409998"/>
    <lineage>
        <taxon>Bacteria</taxon>
        <taxon>Pseudomonadati</taxon>
        <taxon>Spirochaetota</taxon>
        <taxon>Spirochaetia</taxon>
        <taxon>Leptospirales</taxon>
        <taxon>Leptospiraceae</taxon>
        <taxon>Leptospira</taxon>
    </lineage>
</organism>
<sequence length="318" mass="35693">MSTVEMTALICPQCGGALPKQARWRFVACPFCGVKVTKSTDAVQAEHFHESWKSYQEFLDSIPDLLVIGKNKFRILAPLGGGERADVFFGERLGLAPERVIIKLSRDSKTEGIAEKEDGILRSLQKMNTPTSAYFSQRLPESICCGRLENPEWNQREAIIFRAKSGYWGSLSDVIEHQKNGIDPRHSVWIWRRILDTLGYVHEQGWTHGSVNPDHLLIQPRDHGILLIGWRKAGKSSQKGKDLRQAAHSIKALLSDPDHPDKTNSNVPAPLLSLIDRASEDESWCEKMGAIGIDEELRAVAEQVFGPPQFIPFYPNSK</sequence>
<dbReference type="Proteomes" id="UP001580391">
    <property type="component" value="Unassembled WGS sequence"/>
</dbReference>
<comment type="caution">
    <text evidence="2">The sequence shown here is derived from an EMBL/GenBank/DDBJ whole genome shotgun (WGS) entry which is preliminary data.</text>
</comment>
<reference evidence="2 3" key="1">
    <citation type="submission" date="2024-09" db="EMBL/GenBank/DDBJ databases">
        <title>Taxonomic and Genotyping Characterization of Leptospira Strains isolated from Multiple Sources in Colombia highlights the importance of intermediate species.</title>
        <authorList>
            <person name="Torres Higuera L."/>
            <person name="Rojas Tapias D."/>
            <person name="Jimenez Velasquez S."/>
            <person name="Renjifo Ibanez C."/>
        </authorList>
    </citation>
    <scope>NUCLEOTIDE SEQUENCE [LARGE SCALE GENOMIC DNA]</scope>
    <source>
        <strain evidence="2 3">Lep080</strain>
    </source>
</reference>
<evidence type="ECO:0000259" key="1">
    <source>
        <dbReference type="PROSITE" id="PS50011"/>
    </source>
</evidence>
<dbReference type="InterPro" id="IPR011009">
    <property type="entry name" value="Kinase-like_dom_sf"/>
</dbReference>
<feature type="domain" description="Protein kinase" evidence="1">
    <location>
        <begin position="73"/>
        <end position="318"/>
    </location>
</feature>
<dbReference type="PROSITE" id="PS50011">
    <property type="entry name" value="PROTEIN_KINASE_DOM"/>
    <property type="match status" value="1"/>
</dbReference>
<dbReference type="RefSeq" id="WP_375517031.1">
    <property type="nucleotide sequence ID" value="NZ_JBHILI010000005.1"/>
</dbReference>
<proteinExistence type="predicted"/>
<dbReference type="InterPro" id="IPR000719">
    <property type="entry name" value="Prot_kinase_dom"/>
</dbReference>
<evidence type="ECO:0000313" key="3">
    <source>
        <dbReference type="Proteomes" id="UP001580391"/>
    </source>
</evidence>
<protein>
    <recommendedName>
        <fullName evidence="1">Protein kinase domain-containing protein</fullName>
    </recommendedName>
</protein>
<name>A0ABV5BN63_9LEPT</name>
<accession>A0ABV5BN63</accession>
<keyword evidence="3" id="KW-1185">Reference proteome</keyword>
<dbReference type="EMBL" id="JBHILJ010000004">
    <property type="protein sequence ID" value="MFB5736742.1"/>
    <property type="molecule type" value="Genomic_DNA"/>
</dbReference>
<gene>
    <name evidence="2" type="ORF">ACE5IX_09500</name>
</gene>
<dbReference type="SUPFAM" id="SSF56112">
    <property type="entry name" value="Protein kinase-like (PK-like)"/>
    <property type="match status" value="1"/>
</dbReference>